<reference evidence="1" key="1">
    <citation type="submission" date="2021-01" db="EMBL/GenBank/DDBJ databases">
        <authorList>
            <person name="Corre E."/>
            <person name="Pelletier E."/>
            <person name="Niang G."/>
            <person name="Scheremetjew M."/>
            <person name="Finn R."/>
            <person name="Kale V."/>
            <person name="Holt S."/>
            <person name="Cochrane G."/>
            <person name="Meng A."/>
            <person name="Brown T."/>
            <person name="Cohen L."/>
        </authorList>
    </citation>
    <scope>NUCLEOTIDE SEQUENCE</scope>
    <source>
        <strain evidence="1">CCMP125</strain>
    </source>
</reference>
<name>A0A7S2YL00_9STRA</name>
<proteinExistence type="predicted"/>
<gene>
    <name evidence="1" type="ORF">APAL1065_LOCUS20529</name>
</gene>
<accession>A0A7S2YL00</accession>
<dbReference type="AlphaFoldDB" id="A0A7S2YL00"/>
<evidence type="ECO:0000313" key="1">
    <source>
        <dbReference type="EMBL" id="CAD9982380.1"/>
    </source>
</evidence>
<protein>
    <submittedName>
        <fullName evidence="1">Uncharacterized protein</fullName>
    </submittedName>
</protein>
<organism evidence="1">
    <name type="scientific">Entomoneis paludosa</name>
    <dbReference type="NCBI Taxonomy" id="265537"/>
    <lineage>
        <taxon>Eukaryota</taxon>
        <taxon>Sar</taxon>
        <taxon>Stramenopiles</taxon>
        <taxon>Ochrophyta</taxon>
        <taxon>Bacillariophyta</taxon>
        <taxon>Bacillariophyceae</taxon>
        <taxon>Bacillariophycidae</taxon>
        <taxon>Entomoneidaceae</taxon>
        <taxon>Entomoneis</taxon>
    </lineage>
</organism>
<dbReference type="EMBL" id="HBHT01030604">
    <property type="protein sequence ID" value="CAD9982380.1"/>
    <property type="molecule type" value="Transcribed_RNA"/>
</dbReference>
<sequence length="146" mass="15579">MAIGSGNNDPLHKAHCKRRNHAEFRAAAGKFAALVHPTLHHDSMVTRGKPALLRKQAAPLEKATRTMALPQGKPLSPAPCLGHFSQCTKNSGNNKTVGDNKQQENKPVVANNNTCRAQALAAPPALFELLAHAASMCQDKLESTSS</sequence>